<dbReference type="NCBIfam" id="TIGR01509">
    <property type="entry name" value="HAD-SF-IA-v3"/>
    <property type="match status" value="1"/>
</dbReference>
<reference evidence="1 2" key="1">
    <citation type="journal article" date="2016" name="Nat. Commun.">
        <title>Thousands of microbial genomes shed light on interconnected biogeochemical processes in an aquifer system.</title>
        <authorList>
            <person name="Anantharaman K."/>
            <person name="Brown C.T."/>
            <person name="Hug L.A."/>
            <person name="Sharon I."/>
            <person name="Castelle C.J."/>
            <person name="Probst A.J."/>
            <person name="Thomas B.C."/>
            <person name="Singh A."/>
            <person name="Wilkins M.J."/>
            <person name="Karaoz U."/>
            <person name="Brodie E.L."/>
            <person name="Williams K.H."/>
            <person name="Hubbard S.S."/>
            <person name="Banfield J.F."/>
        </authorList>
    </citation>
    <scope>NUCLEOTIDE SEQUENCE [LARGE SCALE GENOMIC DNA]</scope>
</reference>
<proteinExistence type="predicted"/>
<accession>A0A1G2FHZ6</accession>
<dbReference type="EMBL" id="MHNB01000013">
    <property type="protein sequence ID" value="OGZ37270.1"/>
    <property type="molecule type" value="Genomic_DNA"/>
</dbReference>
<dbReference type="STRING" id="1801997.A3J64_01395"/>
<dbReference type="InterPro" id="IPR036412">
    <property type="entry name" value="HAD-like_sf"/>
</dbReference>
<dbReference type="PANTHER" id="PTHR43611">
    <property type="entry name" value="ALPHA-D-GLUCOSE 1-PHOSPHATE PHOSPHATASE"/>
    <property type="match status" value="1"/>
</dbReference>
<gene>
    <name evidence="1" type="ORF">A3J64_01395</name>
</gene>
<dbReference type="NCBIfam" id="TIGR01549">
    <property type="entry name" value="HAD-SF-IA-v1"/>
    <property type="match status" value="1"/>
</dbReference>
<dbReference type="InterPro" id="IPR006439">
    <property type="entry name" value="HAD-SF_hydro_IA"/>
</dbReference>
<protein>
    <recommendedName>
        <fullName evidence="3">FCP1 homology domain-containing protein</fullName>
    </recommendedName>
</protein>
<dbReference type="InterPro" id="IPR023214">
    <property type="entry name" value="HAD_sf"/>
</dbReference>
<dbReference type="CDD" id="cd02603">
    <property type="entry name" value="HAD_sEH-N_like"/>
    <property type="match status" value="1"/>
</dbReference>
<dbReference type="AlphaFoldDB" id="A0A1G2FHZ6"/>
<dbReference type="Proteomes" id="UP000177061">
    <property type="component" value="Unassembled WGS sequence"/>
</dbReference>
<evidence type="ECO:0008006" key="3">
    <source>
        <dbReference type="Google" id="ProtNLM"/>
    </source>
</evidence>
<comment type="caution">
    <text evidence="1">The sequence shown here is derived from an EMBL/GenBank/DDBJ whole genome shotgun (WGS) entry which is preliminary data.</text>
</comment>
<sequence length="199" mass="23368">MIKAIIFDLNGVFIKAPKLSDRFKEEFGILPDEFIPVLKSILVKVRMPKANDYFIYWKPYLDKWGVNLTKEQFFDFWSKTEKENPEMIELARQIKSKGIKIFILSNNFVERANYYKQNFPFLEEIFNKIYYSFETGFVKPNPEAYKKLLADNNLQSEECIYFDDSAENVETANNLGIKSFLFEGADKTRGILGLLTVKF</sequence>
<organism evidence="1 2">
    <name type="scientific">Candidatus Portnoybacteria bacterium RIFCSPHIGHO2_12_FULL_38_9</name>
    <dbReference type="NCBI Taxonomy" id="1801997"/>
    <lineage>
        <taxon>Bacteria</taxon>
        <taxon>Candidatus Portnoyibacteriota</taxon>
    </lineage>
</organism>
<dbReference type="PANTHER" id="PTHR43611:SF3">
    <property type="entry name" value="FLAVIN MONONUCLEOTIDE HYDROLASE 1, CHLOROPLATIC"/>
    <property type="match status" value="1"/>
</dbReference>
<dbReference type="InterPro" id="IPR023198">
    <property type="entry name" value="PGP-like_dom2"/>
</dbReference>
<dbReference type="Pfam" id="PF00702">
    <property type="entry name" value="Hydrolase"/>
    <property type="match status" value="1"/>
</dbReference>
<name>A0A1G2FHZ6_9BACT</name>
<dbReference type="SUPFAM" id="SSF56784">
    <property type="entry name" value="HAD-like"/>
    <property type="match status" value="1"/>
</dbReference>
<evidence type="ECO:0000313" key="1">
    <source>
        <dbReference type="EMBL" id="OGZ37270.1"/>
    </source>
</evidence>
<dbReference type="Gene3D" id="3.40.50.1000">
    <property type="entry name" value="HAD superfamily/HAD-like"/>
    <property type="match status" value="1"/>
</dbReference>
<dbReference type="SFLD" id="SFLDS00003">
    <property type="entry name" value="Haloacid_Dehalogenase"/>
    <property type="match status" value="1"/>
</dbReference>
<dbReference type="Gene3D" id="1.10.150.240">
    <property type="entry name" value="Putative phosphatase, domain 2"/>
    <property type="match status" value="1"/>
</dbReference>
<evidence type="ECO:0000313" key="2">
    <source>
        <dbReference type="Proteomes" id="UP000177061"/>
    </source>
</evidence>
<dbReference type="SFLD" id="SFLDG01129">
    <property type="entry name" value="C1.5:_HAD__Beta-PGM__Phosphata"/>
    <property type="match status" value="1"/>
</dbReference>